<feature type="compositionally biased region" description="Basic and acidic residues" evidence="1">
    <location>
        <begin position="121"/>
        <end position="181"/>
    </location>
</feature>
<organism evidence="3 4">
    <name type="scientific">Streptomyces mimosae</name>
    <dbReference type="NCBI Taxonomy" id="2586635"/>
    <lineage>
        <taxon>Bacteria</taxon>
        <taxon>Bacillati</taxon>
        <taxon>Actinomycetota</taxon>
        <taxon>Actinomycetes</taxon>
        <taxon>Kitasatosporales</taxon>
        <taxon>Streptomycetaceae</taxon>
        <taxon>Streptomyces</taxon>
    </lineage>
</organism>
<feature type="compositionally biased region" description="Basic and acidic residues" evidence="1">
    <location>
        <begin position="101"/>
        <end position="110"/>
    </location>
</feature>
<feature type="transmembrane region" description="Helical" evidence="2">
    <location>
        <begin position="359"/>
        <end position="378"/>
    </location>
</feature>
<evidence type="ECO:0000256" key="2">
    <source>
        <dbReference type="SAM" id="Phobius"/>
    </source>
</evidence>
<protein>
    <submittedName>
        <fullName evidence="3">Uncharacterized protein</fullName>
    </submittedName>
</protein>
<keyword evidence="4" id="KW-1185">Reference proteome</keyword>
<feature type="transmembrane region" description="Helical" evidence="2">
    <location>
        <begin position="289"/>
        <end position="307"/>
    </location>
</feature>
<gene>
    <name evidence="3" type="ORF">FH607_010985</name>
</gene>
<feature type="compositionally biased region" description="Basic and acidic residues" evidence="1">
    <location>
        <begin position="190"/>
        <end position="218"/>
    </location>
</feature>
<keyword evidence="2" id="KW-0812">Transmembrane</keyword>
<reference evidence="3" key="1">
    <citation type="submission" date="2019-10" db="EMBL/GenBank/DDBJ databases">
        <title>Nonomuraea sp. nov., isolated from Phyllanthus amarus.</title>
        <authorList>
            <person name="Klykleung N."/>
            <person name="Tanasupawat S."/>
        </authorList>
    </citation>
    <scope>NUCLEOTIDE SEQUENCE [LARGE SCALE GENOMIC DNA]</scope>
    <source>
        <strain evidence="3">3MP-10</strain>
    </source>
</reference>
<dbReference type="Proteomes" id="UP000314251">
    <property type="component" value="Unassembled WGS sequence"/>
</dbReference>
<keyword evidence="2" id="KW-0472">Membrane</keyword>
<dbReference type="RefSeq" id="WP_139667477.1">
    <property type="nucleotide sequence ID" value="NZ_VDLY02000006.1"/>
</dbReference>
<feature type="region of interest" description="Disordered" evidence="1">
    <location>
        <begin position="1"/>
        <end position="52"/>
    </location>
</feature>
<dbReference type="AlphaFoldDB" id="A0A5N6ADT5"/>
<name>A0A5N6ADT5_9ACTN</name>
<comment type="caution">
    <text evidence="3">The sequence shown here is derived from an EMBL/GenBank/DDBJ whole genome shotgun (WGS) entry which is preliminary data.</text>
</comment>
<feature type="compositionally biased region" description="Low complexity" evidence="1">
    <location>
        <begin position="19"/>
        <end position="47"/>
    </location>
</feature>
<evidence type="ECO:0000256" key="1">
    <source>
        <dbReference type="SAM" id="MobiDB-lite"/>
    </source>
</evidence>
<proteinExistence type="predicted"/>
<dbReference type="EMBL" id="VDLY02000006">
    <property type="protein sequence ID" value="KAB8166352.1"/>
    <property type="molecule type" value="Genomic_DNA"/>
</dbReference>
<dbReference type="OrthoDB" id="4252224at2"/>
<feature type="transmembrane region" description="Helical" evidence="2">
    <location>
        <begin position="327"/>
        <end position="347"/>
    </location>
</feature>
<feature type="region of interest" description="Disordered" evidence="1">
    <location>
        <begin position="101"/>
        <end position="277"/>
    </location>
</feature>
<evidence type="ECO:0000313" key="3">
    <source>
        <dbReference type="EMBL" id="KAB8166352.1"/>
    </source>
</evidence>
<sequence length="547" mass="58060">MSTPRTSADPGGGRRRGWRAGARSGARSGALSGAQQATGARRAPGAGAEDRGRAALLARCRREGRRAARSRSFDGWNLVSYGRLPRLASLAAERDAVRERLEQRAKRESGAARQDAGQARAEAEAARAEARRTAEERAEREAHLRVTRAQLDRLAREAASRRAARDALTRWAEARRAEGRRGAAAPGADDADRTRDGDRAGDADPARDGEPGRGRDTDLGALADEDEGRAGAAHTPARGAPDAPPDPDDAPGGHPDEAADTGLYDEPAAGAAPTPVQWEGESRAGLSRGATLALLVCLALVELPIYWTAFRRLHGVGDASSNLLTATFTFAVGTVMIVVPHILGRLLRSLPATGAPRMLRLPGIALLGAWVYACWVLGDLRASLLAEEREPYLANPEDAAFLSPEQRQGTSVLEELNIGELTMTLMFVSLLLLSGGVAFLLGLSLAHPYLAAYRATFDARRRLATAEGAAVAAAHRAAERAEAHHDDEAARREAWDAALREVDDLYEAAAHAYVDGLASAARDPAVTEAAIRLSGTWPLLPRTAPPS</sequence>
<keyword evidence="2" id="KW-1133">Transmembrane helix</keyword>
<feature type="compositionally biased region" description="Low complexity" evidence="1">
    <location>
        <begin position="111"/>
        <end position="120"/>
    </location>
</feature>
<evidence type="ECO:0000313" key="4">
    <source>
        <dbReference type="Proteomes" id="UP000314251"/>
    </source>
</evidence>
<feature type="transmembrane region" description="Helical" evidence="2">
    <location>
        <begin position="425"/>
        <end position="452"/>
    </location>
</feature>
<accession>A0A5N6ADT5</accession>